<dbReference type="EMBL" id="MG845683">
    <property type="protein sequence ID" value="AVH86127.1"/>
    <property type="molecule type" value="Genomic_DNA"/>
</dbReference>
<gene>
    <name evidence="1" type="ORF">phiNV3_p17</name>
</gene>
<keyword evidence="2" id="KW-1185">Reference proteome</keyword>
<evidence type="ECO:0000313" key="1">
    <source>
        <dbReference type="EMBL" id="AVH86127.1"/>
    </source>
</evidence>
<protein>
    <submittedName>
        <fullName evidence="1">Uncharacterized protein</fullName>
    </submittedName>
</protein>
<reference evidence="1 2" key="1">
    <citation type="submission" date="2018-01" db="EMBL/GenBank/DDBJ databases">
        <title>Genome of phiNV3, a phiKMVvirus-like phage infecting Pseudomonas agarici.</title>
        <authorList>
            <person name="Storey N.H."/>
        </authorList>
    </citation>
    <scope>NUCLEOTIDE SEQUENCE [LARGE SCALE GENOMIC DNA]</scope>
</reference>
<dbReference type="Proteomes" id="UP000240855">
    <property type="component" value="Segment"/>
</dbReference>
<name>A0A2P0ZLI9_9CAUD</name>
<accession>A0A2P0ZLI9</accession>
<evidence type="ECO:0000313" key="2">
    <source>
        <dbReference type="Proteomes" id="UP000240855"/>
    </source>
</evidence>
<sequence>MTTGMDTCPMMSGSRPTWLGRWLTDSAKQQMRLRHMVRNSGEYIVNAAAQAFTEDVVRELRAKLMEVAQAEIEHTIHEVVRKLNTRTTAREDHFRMEYPITFYCEIKR</sequence>
<organism evidence="1 2">
    <name type="scientific">Pseudomonas phage phiNV3</name>
    <dbReference type="NCBI Taxonomy" id="2079544"/>
    <lineage>
        <taxon>Viruses</taxon>
        <taxon>Duplodnaviria</taxon>
        <taxon>Heunggongvirae</taxon>
        <taxon>Uroviricota</taxon>
        <taxon>Caudoviricetes</taxon>
        <taxon>Autographivirales</taxon>
        <taxon>Autoscriptoviridae</taxon>
        <taxon>Krylovirinae</taxon>
        <taxon>Kirikabuvirus</taxon>
        <taxon>Kirikabuvirus NV3</taxon>
    </lineage>
</organism>
<proteinExistence type="predicted"/>